<reference evidence="5 6" key="1">
    <citation type="journal article" date="2017" name="Nat. Commun.">
        <title>Genome assembly with in vitro proximity ligation data and whole-genome triplication in lettuce.</title>
        <authorList>
            <person name="Reyes-Chin-Wo S."/>
            <person name="Wang Z."/>
            <person name="Yang X."/>
            <person name="Kozik A."/>
            <person name="Arikit S."/>
            <person name="Song C."/>
            <person name="Xia L."/>
            <person name="Froenicke L."/>
            <person name="Lavelle D.O."/>
            <person name="Truco M.J."/>
            <person name="Xia R."/>
            <person name="Zhu S."/>
            <person name="Xu C."/>
            <person name="Xu H."/>
            <person name="Xu X."/>
            <person name="Cox K."/>
            <person name="Korf I."/>
            <person name="Meyers B.C."/>
            <person name="Michelmore R.W."/>
        </authorList>
    </citation>
    <scope>NUCLEOTIDE SEQUENCE [LARGE SCALE GENOMIC DNA]</scope>
    <source>
        <strain evidence="6">cv. Salinas</strain>
        <tissue evidence="5">Seedlings</tissue>
    </source>
</reference>
<organism evidence="5 6">
    <name type="scientific">Lactuca sativa</name>
    <name type="common">Garden lettuce</name>
    <dbReference type="NCBI Taxonomy" id="4236"/>
    <lineage>
        <taxon>Eukaryota</taxon>
        <taxon>Viridiplantae</taxon>
        <taxon>Streptophyta</taxon>
        <taxon>Embryophyta</taxon>
        <taxon>Tracheophyta</taxon>
        <taxon>Spermatophyta</taxon>
        <taxon>Magnoliopsida</taxon>
        <taxon>eudicotyledons</taxon>
        <taxon>Gunneridae</taxon>
        <taxon>Pentapetalae</taxon>
        <taxon>asterids</taxon>
        <taxon>campanulids</taxon>
        <taxon>Asterales</taxon>
        <taxon>Asteraceae</taxon>
        <taxon>Cichorioideae</taxon>
        <taxon>Cichorieae</taxon>
        <taxon>Lactucinae</taxon>
        <taxon>Lactuca</taxon>
    </lineage>
</organism>
<gene>
    <name evidence="5" type="ORF">LSAT_V11C100026950</name>
</gene>
<dbReference type="PANTHER" id="PTHR12741:SF47">
    <property type="entry name" value="CALLOSE SYNTHASE 9"/>
    <property type="match status" value="1"/>
</dbReference>
<dbReference type="PANTHER" id="PTHR12741">
    <property type="entry name" value="LYST-INTERACTING PROTEIN LIP5 DOPAMINE RESPONSIVE PROTEIN DRG-1"/>
    <property type="match status" value="1"/>
</dbReference>
<keyword evidence="3" id="KW-1133">Transmembrane helix</keyword>
<dbReference type="EMBL" id="NBSK02000001">
    <property type="protein sequence ID" value="KAJ0227390.1"/>
    <property type="molecule type" value="Genomic_DNA"/>
</dbReference>
<protein>
    <recommendedName>
        <fullName evidence="4">1,3-beta-glucan synthase component FKS1-like domain-containing protein</fullName>
    </recommendedName>
</protein>
<feature type="transmembrane region" description="Helical" evidence="3">
    <location>
        <begin position="502"/>
        <end position="519"/>
    </location>
</feature>
<evidence type="ECO:0000313" key="5">
    <source>
        <dbReference type="EMBL" id="KAJ0227390.1"/>
    </source>
</evidence>
<dbReference type="GO" id="GO:0012505">
    <property type="term" value="C:endomembrane system"/>
    <property type="evidence" value="ECO:0007669"/>
    <property type="project" value="UniProtKB-SubCell"/>
</dbReference>
<proteinExistence type="predicted"/>
<keyword evidence="3" id="KW-0812">Transmembrane</keyword>
<dbReference type="InterPro" id="IPR026899">
    <property type="entry name" value="FKS1-like_dom1"/>
</dbReference>
<dbReference type="Proteomes" id="UP000235145">
    <property type="component" value="Unassembled WGS sequence"/>
</dbReference>
<sequence length="590" mass="67488">MSNVGNLWERLVRAALRRERTGIDAYGRPAGGIAGNVPSSLSNSRDIDPILRAADEIQDEDPNISRILCEYAYTLAQNLDPNSEGRGVLQFKTGLMSVIKQKLAKREGGSIDRSRDIARLQEFYKLYREKNDVDKLREEEMELRESGTFSGNFQELERKTVKRKRVFATLKVIGTVLEQLAKEVSPEEAQGLISEELKRMMESDAAMTEDLIAYNIIPLDAPVVTNVITSFPEVRAAVSSLKYFRGLPKLPANFPIPATRSADMLDFLHYVFGFQKGNVANQRENIVNLLSNEQSRLGTPDEHEPKLDETAVERVFSKSLDNYIKWCTYLNIPLMWSNSDINKEKKILFLSLYFLIWGEAANVRFLPECLCYIFHRMGDELCGLLSEQIAKPATSCVAENGVSFLEQVITPLYDVIAAEADNNENGKAPHSSWRNYDDFNEYFWSQSCLKLGWPFDTNSSFLLKPSRKSNNILNASITKRRGKTSFVEHRTFFHLYHSFDRLWIFLFMMFQGLTIIAFNNGKLNDKTIREVLSLGPTFFVMKLFQSALDIVVMYGAYSTTKTLAVSRIFVRFIWFTFATIFICFLYVYVI</sequence>
<evidence type="ECO:0000313" key="6">
    <source>
        <dbReference type="Proteomes" id="UP000235145"/>
    </source>
</evidence>
<dbReference type="Pfam" id="PF14288">
    <property type="entry name" value="FKS1_dom1"/>
    <property type="match status" value="1"/>
</dbReference>
<dbReference type="Gene3D" id="1.25.40.270">
    <property type="entry name" value="Vacuolar protein sorting-associated protein vta1"/>
    <property type="match status" value="1"/>
</dbReference>
<comment type="subcellular location">
    <subcellularLocation>
        <location evidence="1">Endomembrane system</location>
    </subcellularLocation>
</comment>
<accession>A0A9R1WLD4</accession>
<dbReference type="AlphaFoldDB" id="A0A9R1WLD4"/>
<dbReference type="InterPro" id="IPR023175">
    <property type="entry name" value="Vta1/CALS_N_sf"/>
</dbReference>
<evidence type="ECO:0000256" key="3">
    <source>
        <dbReference type="SAM" id="Phobius"/>
    </source>
</evidence>
<evidence type="ECO:0000259" key="4">
    <source>
        <dbReference type="SMART" id="SM01205"/>
    </source>
</evidence>
<feature type="transmembrane region" description="Helical" evidence="3">
    <location>
        <begin position="568"/>
        <end position="589"/>
    </location>
</feature>
<evidence type="ECO:0000256" key="2">
    <source>
        <dbReference type="ARBA" id="ARBA00023136"/>
    </source>
</evidence>
<evidence type="ECO:0000256" key="1">
    <source>
        <dbReference type="ARBA" id="ARBA00004308"/>
    </source>
</evidence>
<keyword evidence="6" id="KW-1185">Reference proteome</keyword>
<feature type="transmembrane region" description="Helical" evidence="3">
    <location>
        <begin position="531"/>
        <end position="556"/>
    </location>
</feature>
<dbReference type="SMART" id="SM01205">
    <property type="entry name" value="FKS1_dom1"/>
    <property type="match status" value="1"/>
</dbReference>
<keyword evidence="2 3" id="KW-0472">Membrane</keyword>
<name>A0A9R1WLD4_LACSA</name>
<comment type="caution">
    <text evidence="5">The sequence shown here is derived from an EMBL/GenBank/DDBJ whole genome shotgun (WGS) entry which is preliminary data.</text>
</comment>
<feature type="domain" description="1,3-beta-glucan synthase component FKS1-like" evidence="4">
    <location>
        <begin position="344"/>
        <end position="456"/>
    </location>
</feature>